<reference evidence="5 6" key="1">
    <citation type="submission" date="2014-12" db="EMBL/GenBank/DDBJ databases">
        <title>Genome sequence of Flavobacterium beibuense RSKm HC5.</title>
        <authorList>
            <person name="Kim J.F."/>
            <person name="Song J.Y."/>
            <person name="Kwak M.-J."/>
            <person name="Lee S.-W."/>
        </authorList>
    </citation>
    <scope>NUCLEOTIDE SEQUENCE [LARGE SCALE GENOMIC DNA]</scope>
    <source>
        <strain evidence="5 6">RSKm HC5</strain>
    </source>
</reference>
<dbReference type="SUPFAM" id="SSF46689">
    <property type="entry name" value="Homeodomain-like"/>
    <property type="match status" value="1"/>
</dbReference>
<dbReference type="Proteomes" id="UP000289775">
    <property type="component" value="Unassembled WGS sequence"/>
</dbReference>
<dbReference type="PROSITE" id="PS01124">
    <property type="entry name" value="HTH_ARAC_FAMILY_2"/>
    <property type="match status" value="1"/>
</dbReference>
<dbReference type="Pfam" id="PF02311">
    <property type="entry name" value="AraC_binding"/>
    <property type="match status" value="1"/>
</dbReference>
<dbReference type="Pfam" id="PF12833">
    <property type="entry name" value="HTH_18"/>
    <property type="match status" value="1"/>
</dbReference>
<dbReference type="Gene3D" id="2.60.120.10">
    <property type="entry name" value="Jelly Rolls"/>
    <property type="match status" value="1"/>
</dbReference>
<proteinExistence type="predicted"/>
<dbReference type="InterPro" id="IPR018060">
    <property type="entry name" value="HTH_AraC"/>
</dbReference>
<comment type="caution">
    <text evidence="5">The sequence shown here is derived from an EMBL/GenBank/DDBJ whole genome shotgun (WGS) entry which is preliminary data.</text>
</comment>
<evidence type="ECO:0000256" key="3">
    <source>
        <dbReference type="ARBA" id="ARBA00023163"/>
    </source>
</evidence>
<dbReference type="GO" id="GO:0043565">
    <property type="term" value="F:sequence-specific DNA binding"/>
    <property type="evidence" value="ECO:0007669"/>
    <property type="project" value="InterPro"/>
</dbReference>
<protein>
    <submittedName>
        <fullName evidence="5">AraC family transcriptional regulator</fullName>
    </submittedName>
</protein>
<keyword evidence="1" id="KW-0805">Transcription regulation</keyword>
<keyword evidence="6" id="KW-1185">Reference proteome</keyword>
<evidence type="ECO:0000313" key="6">
    <source>
        <dbReference type="Proteomes" id="UP000289775"/>
    </source>
</evidence>
<dbReference type="PROSITE" id="PS00041">
    <property type="entry name" value="HTH_ARAC_FAMILY_1"/>
    <property type="match status" value="1"/>
</dbReference>
<keyword evidence="3" id="KW-0804">Transcription</keyword>
<keyword evidence="2" id="KW-0238">DNA-binding</keyword>
<dbReference type="PANTHER" id="PTHR43280:SF34">
    <property type="entry name" value="ARAC-FAMILY TRANSCRIPTIONAL REGULATOR"/>
    <property type="match status" value="1"/>
</dbReference>
<evidence type="ECO:0000259" key="4">
    <source>
        <dbReference type="PROSITE" id="PS01124"/>
    </source>
</evidence>
<dbReference type="InterPro" id="IPR037923">
    <property type="entry name" value="HTH-like"/>
</dbReference>
<dbReference type="InterPro" id="IPR018062">
    <property type="entry name" value="HTH_AraC-typ_CS"/>
</dbReference>
<dbReference type="InterPro" id="IPR009057">
    <property type="entry name" value="Homeodomain-like_sf"/>
</dbReference>
<dbReference type="InterPro" id="IPR003313">
    <property type="entry name" value="AraC-bd"/>
</dbReference>
<dbReference type="EMBL" id="JUIW01000003">
    <property type="protein sequence ID" value="RYJ44237.1"/>
    <property type="molecule type" value="Genomic_DNA"/>
</dbReference>
<evidence type="ECO:0000256" key="2">
    <source>
        <dbReference type="ARBA" id="ARBA00023125"/>
    </source>
</evidence>
<feature type="domain" description="HTH araC/xylS-type" evidence="4">
    <location>
        <begin position="177"/>
        <end position="277"/>
    </location>
</feature>
<dbReference type="GO" id="GO:0003700">
    <property type="term" value="F:DNA-binding transcription factor activity"/>
    <property type="evidence" value="ECO:0007669"/>
    <property type="project" value="InterPro"/>
</dbReference>
<name>A0A444WEI3_9FLAO</name>
<dbReference type="InterPro" id="IPR014710">
    <property type="entry name" value="RmlC-like_jellyroll"/>
</dbReference>
<dbReference type="SMART" id="SM00342">
    <property type="entry name" value="HTH_ARAC"/>
    <property type="match status" value="1"/>
</dbReference>
<accession>A0A444WEI3</accession>
<dbReference type="AlphaFoldDB" id="A0A444WEI3"/>
<gene>
    <name evidence="5" type="ORF">NU09_0847</name>
</gene>
<evidence type="ECO:0000256" key="1">
    <source>
        <dbReference type="ARBA" id="ARBA00023015"/>
    </source>
</evidence>
<evidence type="ECO:0000313" key="5">
    <source>
        <dbReference type="EMBL" id="RYJ44237.1"/>
    </source>
</evidence>
<sequence length="287" mass="33206">MNENYKDCLQFEVQAVAEGGRMCLHKQMTFALVYIIEGRGSHQLEQASLSFEPGDLFMVTPGEEVHYLRAATPTRFLKIRFTCLFVSRGKSPESAMPELVHILYYANQNPCYITHLRENGILGRQLAEYVLKEVELPKAANRDYTEQLVYLILLLLQKEIKSLLPGDIALGAEQRAVNMLHYIHLNIFDPKKLTIREMSKKFFISPAYLGKYFKSNTNKNLHEYILFYKLRLIESRLKDSDMRISEIADEFGFSDKSYLNKLFVKYKGISPLQYRNNAKALQVVARA</sequence>
<organism evidence="5 6">
    <name type="scientific">Flavobacterium beibuense</name>
    <dbReference type="NCBI Taxonomy" id="657326"/>
    <lineage>
        <taxon>Bacteria</taxon>
        <taxon>Pseudomonadati</taxon>
        <taxon>Bacteroidota</taxon>
        <taxon>Flavobacteriia</taxon>
        <taxon>Flavobacteriales</taxon>
        <taxon>Flavobacteriaceae</taxon>
        <taxon>Flavobacterium</taxon>
    </lineage>
</organism>
<dbReference type="PANTHER" id="PTHR43280">
    <property type="entry name" value="ARAC-FAMILY TRANSCRIPTIONAL REGULATOR"/>
    <property type="match status" value="1"/>
</dbReference>
<dbReference type="SUPFAM" id="SSF51215">
    <property type="entry name" value="Regulatory protein AraC"/>
    <property type="match status" value="1"/>
</dbReference>
<dbReference type="Gene3D" id="1.10.10.60">
    <property type="entry name" value="Homeodomain-like"/>
    <property type="match status" value="2"/>
</dbReference>